<name>A0ABZ0SH21_9MICO</name>
<feature type="domain" description="FAD-binding" evidence="2">
    <location>
        <begin position="5"/>
        <end position="115"/>
    </location>
</feature>
<dbReference type="SUPFAM" id="SSF51905">
    <property type="entry name" value="FAD/NAD(P)-binding domain"/>
    <property type="match status" value="1"/>
</dbReference>
<dbReference type="InterPro" id="IPR002938">
    <property type="entry name" value="FAD-bd"/>
</dbReference>
<sequence length="376" mass="38782">MSHHEVIVVGAGPAGLLVSAELARRGVDVALFEARTTAGAGSRAIGVHPPVLAALEASGATERILAAGARIPRGEARNRSGSVLGEVRFDRLSTRFPFVAAVPQAVTEAALAHGAPLPVRGRRVDAVSERIDRVEVRFAGDAATASAVVVAAGVAGRRLVPAALPRARSYRDRYVMADLSGPTGEPDGLAVVTLDPAGVVESFPLPGGGRRLVAWNGQGPAEDGPALDTLRTAVAARTGDVPLADLIQDATAFGIRRVLARRMRCGRVFVIGDAAHEISPIGGQGMNLGLLDAATLAPVLAQWLADPGSEGAFDRWERSRLQSARTAARISGLNTALGRGRGAGSHRLLAGAVRGLAGRFSPVLARAYAMGFDADA</sequence>
<dbReference type="Proteomes" id="UP001323798">
    <property type="component" value="Chromosome"/>
</dbReference>
<dbReference type="PRINTS" id="PR00420">
    <property type="entry name" value="RNGMNOXGNASE"/>
</dbReference>
<protein>
    <submittedName>
        <fullName evidence="3">NAD(P)/FAD-dependent oxidoreductase</fullName>
    </submittedName>
</protein>
<evidence type="ECO:0000256" key="1">
    <source>
        <dbReference type="ARBA" id="ARBA00023002"/>
    </source>
</evidence>
<keyword evidence="1" id="KW-0560">Oxidoreductase</keyword>
<gene>
    <name evidence="3" type="ORF">SM116_12000</name>
</gene>
<dbReference type="Gene3D" id="3.50.50.60">
    <property type="entry name" value="FAD/NAD(P)-binding domain"/>
    <property type="match status" value="1"/>
</dbReference>
<dbReference type="Gene3D" id="3.30.70.2450">
    <property type="match status" value="1"/>
</dbReference>
<proteinExistence type="predicted"/>
<dbReference type="Pfam" id="PF01494">
    <property type="entry name" value="FAD_binding_3"/>
    <property type="match status" value="2"/>
</dbReference>
<evidence type="ECO:0000259" key="2">
    <source>
        <dbReference type="Pfam" id="PF01494"/>
    </source>
</evidence>
<reference evidence="3 4" key="1">
    <citation type="submission" date="2023-11" db="EMBL/GenBank/DDBJ databases">
        <title>Genome sequence of Microbacterium rhizosphaerae KACC 19337.</title>
        <authorList>
            <person name="Choi H."/>
            <person name="Kim S."/>
            <person name="Kim Y."/>
            <person name="Kwon S.-W."/>
            <person name="Heo J."/>
        </authorList>
    </citation>
    <scope>NUCLEOTIDE SEQUENCE [LARGE SCALE GENOMIC DNA]</scope>
    <source>
        <strain evidence="3 4">KACC 19337</strain>
    </source>
</reference>
<evidence type="ECO:0000313" key="4">
    <source>
        <dbReference type="Proteomes" id="UP001323798"/>
    </source>
</evidence>
<evidence type="ECO:0000313" key="3">
    <source>
        <dbReference type="EMBL" id="WPR88497.1"/>
    </source>
</evidence>
<dbReference type="EMBL" id="CP139368">
    <property type="protein sequence ID" value="WPR88497.1"/>
    <property type="molecule type" value="Genomic_DNA"/>
</dbReference>
<dbReference type="InterPro" id="IPR050631">
    <property type="entry name" value="PheA/TfdB_FAD_monoxygenase"/>
</dbReference>
<accession>A0ABZ0SH21</accession>
<feature type="domain" description="FAD-binding" evidence="2">
    <location>
        <begin position="227"/>
        <end position="329"/>
    </location>
</feature>
<dbReference type="InterPro" id="IPR036188">
    <property type="entry name" value="FAD/NAD-bd_sf"/>
</dbReference>
<dbReference type="RefSeq" id="WP_320941216.1">
    <property type="nucleotide sequence ID" value="NZ_BAABEU010000006.1"/>
</dbReference>
<dbReference type="PANTHER" id="PTHR43476:SF3">
    <property type="entry name" value="FAD-BINDING MONOOXYGENASE"/>
    <property type="match status" value="1"/>
</dbReference>
<dbReference type="PANTHER" id="PTHR43476">
    <property type="entry name" value="3-(3-HYDROXY-PHENYL)PROPIONATE/3-HYDROXYCINNAMIC ACID HYDROXYLASE"/>
    <property type="match status" value="1"/>
</dbReference>
<organism evidence="3 4">
    <name type="scientific">Microbacterium rhizosphaerae</name>
    <dbReference type="NCBI Taxonomy" id="1678237"/>
    <lineage>
        <taxon>Bacteria</taxon>
        <taxon>Bacillati</taxon>
        <taxon>Actinomycetota</taxon>
        <taxon>Actinomycetes</taxon>
        <taxon>Micrococcales</taxon>
        <taxon>Microbacteriaceae</taxon>
        <taxon>Microbacterium</taxon>
    </lineage>
</organism>
<keyword evidence="4" id="KW-1185">Reference proteome</keyword>